<dbReference type="GO" id="GO:0020037">
    <property type="term" value="F:heme binding"/>
    <property type="evidence" value="ECO:0007669"/>
    <property type="project" value="InterPro"/>
</dbReference>
<reference evidence="13 14" key="1">
    <citation type="journal article" date="2021" name="Hortic Res">
        <title>Chromosome-scale assembly of the Dendrobium chrysotoxum genome enhances the understanding of orchid evolution.</title>
        <authorList>
            <person name="Zhang Y."/>
            <person name="Zhang G.Q."/>
            <person name="Zhang D."/>
            <person name="Liu X.D."/>
            <person name="Xu X.Y."/>
            <person name="Sun W.H."/>
            <person name="Yu X."/>
            <person name="Zhu X."/>
            <person name="Wang Z.W."/>
            <person name="Zhao X."/>
            <person name="Zhong W.Y."/>
            <person name="Chen H."/>
            <person name="Yin W.L."/>
            <person name="Huang T."/>
            <person name="Niu S.C."/>
            <person name="Liu Z.J."/>
        </authorList>
    </citation>
    <scope>NUCLEOTIDE SEQUENCE [LARGE SCALE GENOMIC DNA]</scope>
    <source>
        <strain evidence="13">Lindl</strain>
    </source>
</reference>
<sequence length="108" mass="12563">MARKEEVCGKDCWMFRSERSITEQWSVRHEPAYKFMPFNCGPRTCLGKDIAFVELREVAMAVVREFRLEIVKGHVVELKLLIILQMRNNPYPLGIIHGTFVLGTFMDS</sequence>
<dbReference type="Gene3D" id="1.10.630.10">
    <property type="entry name" value="Cytochrome P450"/>
    <property type="match status" value="1"/>
</dbReference>
<dbReference type="GO" id="GO:0005506">
    <property type="term" value="F:iron ion binding"/>
    <property type="evidence" value="ECO:0007669"/>
    <property type="project" value="InterPro"/>
</dbReference>
<evidence type="ECO:0000256" key="9">
    <source>
        <dbReference type="ARBA" id="ARBA00039071"/>
    </source>
</evidence>
<dbReference type="EC" id="1.14.19.50" evidence="9"/>
<evidence type="ECO:0000256" key="11">
    <source>
        <dbReference type="ARBA" id="ARBA00049170"/>
    </source>
</evidence>
<comment type="subcellular location">
    <subcellularLocation>
        <location evidence="1">Membrane</location>
        <topology evidence="1">Single-pass membrane protein</topology>
    </subcellularLocation>
</comment>
<keyword evidence="12" id="KW-0503">Monooxygenase</keyword>
<dbReference type="GO" id="GO:0006629">
    <property type="term" value="P:lipid metabolic process"/>
    <property type="evidence" value="ECO:0007669"/>
    <property type="project" value="UniProtKB-ARBA"/>
</dbReference>
<keyword evidence="14" id="KW-1185">Reference proteome</keyword>
<dbReference type="SUPFAM" id="SSF48264">
    <property type="entry name" value="Cytochrome P450"/>
    <property type="match status" value="1"/>
</dbReference>
<evidence type="ECO:0000256" key="12">
    <source>
        <dbReference type="RuleBase" id="RU000461"/>
    </source>
</evidence>
<name>A0AAV7FVW0_DENCH</name>
<evidence type="ECO:0000256" key="8">
    <source>
        <dbReference type="ARBA" id="ARBA00023136"/>
    </source>
</evidence>
<dbReference type="Proteomes" id="UP000775213">
    <property type="component" value="Unassembled WGS sequence"/>
</dbReference>
<dbReference type="AlphaFoldDB" id="A0AAV7FVW0"/>
<keyword evidence="7 12" id="KW-0408">Iron</keyword>
<evidence type="ECO:0000256" key="3">
    <source>
        <dbReference type="ARBA" id="ARBA00022692"/>
    </source>
</evidence>
<dbReference type="PROSITE" id="PS00086">
    <property type="entry name" value="CYTOCHROME_P450"/>
    <property type="match status" value="1"/>
</dbReference>
<dbReference type="InterPro" id="IPR036396">
    <property type="entry name" value="Cyt_P450_sf"/>
</dbReference>
<evidence type="ECO:0000313" key="13">
    <source>
        <dbReference type="EMBL" id="KAH0448166.1"/>
    </source>
</evidence>
<accession>A0AAV7FVW0</accession>
<dbReference type="GO" id="GO:0004497">
    <property type="term" value="F:monooxygenase activity"/>
    <property type="evidence" value="ECO:0007669"/>
    <property type="project" value="UniProtKB-KW"/>
</dbReference>
<keyword evidence="3" id="KW-0812">Transmembrane</keyword>
<comment type="catalytic activity">
    <reaction evidence="10">
        <text>4'-O-methylnorbelladine + reduced [NADPH--hemoprotein reductase] + O2 = (10bS,4aR)-noroxomaritidine + oxidized [NADPH--hemoprotein reductase] + 2 H2O + H(+)</text>
        <dbReference type="Rhea" id="RHEA:51264"/>
        <dbReference type="Rhea" id="RHEA-COMP:11964"/>
        <dbReference type="Rhea" id="RHEA-COMP:11965"/>
        <dbReference type="ChEBI" id="CHEBI:15377"/>
        <dbReference type="ChEBI" id="CHEBI:15378"/>
        <dbReference type="ChEBI" id="CHEBI:15379"/>
        <dbReference type="ChEBI" id="CHEBI:57618"/>
        <dbReference type="ChEBI" id="CHEBI:58210"/>
        <dbReference type="ChEBI" id="CHEBI:133993"/>
        <dbReference type="ChEBI" id="CHEBI:133996"/>
        <dbReference type="EC" id="1.14.19.50"/>
    </reaction>
</comment>
<evidence type="ECO:0000256" key="4">
    <source>
        <dbReference type="ARBA" id="ARBA00022723"/>
    </source>
</evidence>
<evidence type="ECO:0000256" key="6">
    <source>
        <dbReference type="ARBA" id="ARBA00023002"/>
    </source>
</evidence>
<keyword evidence="4 12" id="KW-0479">Metal-binding</keyword>
<dbReference type="GO" id="GO:0016705">
    <property type="term" value="F:oxidoreductase activity, acting on paired donors, with incorporation or reduction of molecular oxygen"/>
    <property type="evidence" value="ECO:0007669"/>
    <property type="project" value="InterPro"/>
</dbReference>
<evidence type="ECO:0000256" key="2">
    <source>
        <dbReference type="ARBA" id="ARBA00010617"/>
    </source>
</evidence>
<comment type="caution">
    <text evidence="13">The sequence shown here is derived from an EMBL/GenBank/DDBJ whole genome shotgun (WGS) entry which is preliminary data.</text>
</comment>
<dbReference type="InterPro" id="IPR017972">
    <property type="entry name" value="Cyt_P450_CS"/>
</dbReference>
<organism evidence="13 14">
    <name type="scientific">Dendrobium chrysotoxum</name>
    <name type="common">Orchid</name>
    <dbReference type="NCBI Taxonomy" id="161865"/>
    <lineage>
        <taxon>Eukaryota</taxon>
        <taxon>Viridiplantae</taxon>
        <taxon>Streptophyta</taxon>
        <taxon>Embryophyta</taxon>
        <taxon>Tracheophyta</taxon>
        <taxon>Spermatophyta</taxon>
        <taxon>Magnoliopsida</taxon>
        <taxon>Liliopsida</taxon>
        <taxon>Asparagales</taxon>
        <taxon>Orchidaceae</taxon>
        <taxon>Epidendroideae</taxon>
        <taxon>Malaxideae</taxon>
        <taxon>Dendrobiinae</taxon>
        <taxon>Dendrobium</taxon>
    </lineage>
</organism>
<keyword evidence="6 12" id="KW-0560">Oxidoreductase</keyword>
<dbReference type="Pfam" id="PF00067">
    <property type="entry name" value="p450"/>
    <property type="match status" value="1"/>
</dbReference>
<comment type="similarity">
    <text evidence="2 12">Belongs to the cytochrome P450 family.</text>
</comment>
<evidence type="ECO:0000256" key="1">
    <source>
        <dbReference type="ARBA" id="ARBA00004167"/>
    </source>
</evidence>
<comment type="catalytic activity">
    <reaction evidence="11">
        <text>4'-O-methylnorbelladine + reduced [NADPH--hemoprotein reductase] + O2 = (10bR,4aS)-noroxomaritidine + oxidized [NADPH--hemoprotein reductase] + 2 H2O + H(+)</text>
        <dbReference type="Rhea" id="RHEA:51260"/>
        <dbReference type="Rhea" id="RHEA-COMP:11964"/>
        <dbReference type="Rhea" id="RHEA-COMP:11965"/>
        <dbReference type="ChEBI" id="CHEBI:15377"/>
        <dbReference type="ChEBI" id="CHEBI:15378"/>
        <dbReference type="ChEBI" id="CHEBI:15379"/>
        <dbReference type="ChEBI" id="CHEBI:57618"/>
        <dbReference type="ChEBI" id="CHEBI:58210"/>
        <dbReference type="ChEBI" id="CHEBI:133993"/>
        <dbReference type="ChEBI" id="CHEBI:133995"/>
        <dbReference type="EC" id="1.14.19.50"/>
    </reaction>
</comment>
<keyword evidence="5" id="KW-1133">Transmembrane helix</keyword>
<evidence type="ECO:0000256" key="5">
    <source>
        <dbReference type="ARBA" id="ARBA00022989"/>
    </source>
</evidence>
<dbReference type="GO" id="GO:0016020">
    <property type="term" value="C:membrane"/>
    <property type="evidence" value="ECO:0007669"/>
    <property type="project" value="UniProtKB-SubCell"/>
</dbReference>
<gene>
    <name evidence="13" type="ORF">IEQ34_021966</name>
</gene>
<protein>
    <recommendedName>
        <fullName evidence="9">noroxomaritidine synthase</fullName>
        <ecNumber evidence="9">1.14.19.50</ecNumber>
    </recommendedName>
</protein>
<dbReference type="EMBL" id="JAGFBR010000019">
    <property type="protein sequence ID" value="KAH0448166.1"/>
    <property type="molecule type" value="Genomic_DNA"/>
</dbReference>
<proteinExistence type="inferred from homology"/>
<dbReference type="PANTHER" id="PTHR24296">
    <property type="entry name" value="CYTOCHROME P450"/>
    <property type="match status" value="1"/>
</dbReference>
<keyword evidence="8" id="KW-0472">Membrane</keyword>
<evidence type="ECO:0000256" key="7">
    <source>
        <dbReference type="ARBA" id="ARBA00023004"/>
    </source>
</evidence>
<keyword evidence="12" id="KW-0349">Heme</keyword>
<evidence type="ECO:0000256" key="10">
    <source>
        <dbReference type="ARBA" id="ARBA00048529"/>
    </source>
</evidence>
<evidence type="ECO:0000313" key="14">
    <source>
        <dbReference type="Proteomes" id="UP000775213"/>
    </source>
</evidence>
<dbReference type="InterPro" id="IPR001128">
    <property type="entry name" value="Cyt_P450"/>
</dbReference>